<dbReference type="PANTHER" id="PTHR47707:SF1">
    <property type="entry name" value="NUDIX HYDROLASE FAMILY PROTEIN"/>
    <property type="match status" value="1"/>
</dbReference>
<evidence type="ECO:0000256" key="8">
    <source>
        <dbReference type="ARBA" id="ARBA00022842"/>
    </source>
</evidence>
<dbReference type="Pfam" id="PF00293">
    <property type="entry name" value="NUDIX"/>
    <property type="match status" value="1"/>
</dbReference>
<evidence type="ECO:0000259" key="17">
    <source>
        <dbReference type="PROSITE" id="PS51462"/>
    </source>
</evidence>
<dbReference type="Proteomes" id="UP000321301">
    <property type="component" value="Unassembled WGS sequence"/>
</dbReference>
<dbReference type="GO" id="GO:0035539">
    <property type="term" value="F:8-oxo-7,8-dihydrodeoxyguanosine triphosphate pyrophosphatase activity"/>
    <property type="evidence" value="ECO:0007669"/>
    <property type="project" value="UniProtKB-EC"/>
</dbReference>
<proteinExistence type="inferred from homology"/>
<evidence type="ECO:0000256" key="7">
    <source>
        <dbReference type="ARBA" id="ARBA00022801"/>
    </source>
</evidence>
<keyword evidence="4" id="KW-0235">DNA replication</keyword>
<dbReference type="EMBL" id="BJYV01000001">
    <property type="protein sequence ID" value="GEO19868.1"/>
    <property type="molecule type" value="Genomic_DNA"/>
</dbReference>
<gene>
    <name evidence="18" type="ORF">CQA01_04020</name>
</gene>
<dbReference type="AlphaFoldDB" id="A0A512C6N2"/>
<dbReference type="SUPFAM" id="SSF55811">
    <property type="entry name" value="Nudix"/>
    <property type="match status" value="1"/>
</dbReference>
<dbReference type="InterPro" id="IPR047127">
    <property type="entry name" value="MutT-like"/>
</dbReference>
<feature type="domain" description="Nudix hydrolase" evidence="17">
    <location>
        <begin position="21"/>
        <end position="148"/>
    </location>
</feature>
<evidence type="ECO:0000256" key="12">
    <source>
        <dbReference type="ARBA" id="ARBA00038905"/>
    </source>
</evidence>
<keyword evidence="19" id="KW-1185">Reference proteome</keyword>
<dbReference type="GO" id="GO:0006260">
    <property type="term" value="P:DNA replication"/>
    <property type="evidence" value="ECO:0007669"/>
    <property type="project" value="UniProtKB-KW"/>
</dbReference>
<evidence type="ECO:0000313" key="19">
    <source>
        <dbReference type="Proteomes" id="UP000321301"/>
    </source>
</evidence>
<keyword evidence="7 18" id="KW-0378">Hydrolase</keyword>
<name>A0A512C6N2_9BACT</name>
<comment type="similarity">
    <text evidence="2">Belongs to the Nudix hydrolase family.</text>
</comment>
<dbReference type="PROSITE" id="PS51462">
    <property type="entry name" value="NUDIX"/>
    <property type="match status" value="1"/>
</dbReference>
<evidence type="ECO:0000256" key="5">
    <source>
        <dbReference type="ARBA" id="ARBA00022723"/>
    </source>
</evidence>
<dbReference type="GO" id="GO:0006281">
    <property type="term" value="P:DNA repair"/>
    <property type="evidence" value="ECO:0007669"/>
    <property type="project" value="UniProtKB-KW"/>
</dbReference>
<evidence type="ECO:0000256" key="9">
    <source>
        <dbReference type="ARBA" id="ARBA00023204"/>
    </source>
</evidence>
<dbReference type="PRINTS" id="PR00502">
    <property type="entry name" value="NUDIXFAMILY"/>
</dbReference>
<evidence type="ECO:0000256" key="11">
    <source>
        <dbReference type="ARBA" id="ARBA00036904"/>
    </source>
</evidence>
<protein>
    <recommendedName>
        <fullName evidence="13">8-oxo-dGTP diphosphatase</fullName>
        <ecNumber evidence="12">3.6.1.55</ecNumber>
    </recommendedName>
    <alternativeName>
        <fullName evidence="16">7,8-dihydro-8-oxoguanine-triphosphatase</fullName>
    </alternativeName>
    <alternativeName>
        <fullName evidence="15">Mutator protein MutT</fullName>
    </alternativeName>
    <alternativeName>
        <fullName evidence="14">dGTP pyrophosphohydrolase</fullName>
    </alternativeName>
</protein>
<evidence type="ECO:0000256" key="6">
    <source>
        <dbReference type="ARBA" id="ARBA00022763"/>
    </source>
</evidence>
<evidence type="ECO:0000256" key="1">
    <source>
        <dbReference type="ARBA" id="ARBA00001946"/>
    </source>
</evidence>
<evidence type="ECO:0000256" key="4">
    <source>
        <dbReference type="ARBA" id="ARBA00022705"/>
    </source>
</evidence>
<dbReference type="EC" id="3.6.1.55" evidence="12"/>
<reference evidence="18 19" key="1">
    <citation type="submission" date="2019-07" db="EMBL/GenBank/DDBJ databases">
        <title>Whole genome shotgun sequence of Cyclobacterium qasimii NBRC 106168.</title>
        <authorList>
            <person name="Hosoyama A."/>
            <person name="Uohara A."/>
            <person name="Ohji S."/>
            <person name="Ichikawa N."/>
        </authorList>
    </citation>
    <scope>NUCLEOTIDE SEQUENCE [LARGE SCALE GENOMIC DNA]</scope>
    <source>
        <strain evidence="18 19">NBRC 106168</strain>
    </source>
</reference>
<evidence type="ECO:0000256" key="15">
    <source>
        <dbReference type="ARBA" id="ARBA00041979"/>
    </source>
</evidence>
<evidence type="ECO:0000256" key="10">
    <source>
        <dbReference type="ARBA" id="ARBA00035861"/>
    </source>
</evidence>
<dbReference type="GO" id="GO:0044716">
    <property type="term" value="F:8-oxo-GDP phosphatase activity"/>
    <property type="evidence" value="ECO:0007669"/>
    <property type="project" value="TreeGrafter"/>
</dbReference>
<evidence type="ECO:0000256" key="14">
    <source>
        <dbReference type="ARBA" id="ARBA00041592"/>
    </source>
</evidence>
<evidence type="ECO:0000256" key="3">
    <source>
        <dbReference type="ARBA" id="ARBA00022457"/>
    </source>
</evidence>
<dbReference type="Gene3D" id="3.90.79.10">
    <property type="entry name" value="Nucleoside Triphosphate Pyrophosphohydrolase"/>
    <property type="match status" value="1"/>
</dbReference>
<dbReference type="InterPro" id="IPR015797">
    <property type="entry name" value="NUDIX_hydrolase-like_dom_sf"/>
</dbReference>
<evidence type="ECO:0000256" key="16">
    <source>
        <dbReference type="ARBA" id="ARBA00042798"/>
    </source>
</evidence>
<evidence type="ECO:0000313" key="18">
    <source>
        <dbReference type="EMBL" id="GEO19868.1"/>
    </source>
</evidence>
<dbReference type="InterPro" id="IPR020476">
    <property type="entry name" value="Nudix_hydrolase"/>
</dbReference>
<dbReference type="CDD" id="cd03425">
    <property type="entry name" value="NUDIX_MutT_NudA_like"/>
    <property type="match status" value="1"/>
</dbReference>
<dbReference type="InterPro" id="IPR000086">
    <property type="entry name" value="NUDIX_hydrolase_dom"/>
</dbReference>
<organism evidence="18 19">
    <name type="scientific">Cyclobacterium qasimii</name>
    <dbReference type="NCBI Taxonomy" id="1350429"/>
    <lineage>
        <taxon>Bacteria</taxon>
        <taxon>Pseudomonadati</taxon>
        <taxon>Bacteroidota</taxon>
        <taxon>Cytophagia</taxon>
        <taxon>Cytophagales</taxon>
        <taxon>Cyclobacteriaceae</taxon>
        <taxon>Cyclobacterium</taxon>
    </lineage>
</organism>
<dbReference type="PANTHER" id="PTHR47707">
    <property type="entry name" value="8-OXO-DGTP DIPHOSPHATASE"/>
    <property type="match status" value="1"/>
</dbReference>
<sequence length="161" mass="18265">MTPIGILGASFLGDFKNELMKNIEVVAGIIFHEELILCVQKPKSIHQYISEKFEFPGGKIEAGETKEEALHRELQEELSLSASIKSLFLTVTYRYPDFELTMHGFICEVDTKALTLHEHIHHEWLPLQTLHKLDWAAADIPIVEKLMAIKSLDSIGIKAKK</sequence>
<comment type="caution">
    <text evidence="18">The sequence shown here is derived from an EMBL/GenBank/DDBJ whole genome shotgun (WGS) entry which is preliminary data.</text>
</comment>
<accession>A0A512C6N2</accession>
<dbReference type="GO" id="GO:0044715">
    <property type="term" value="F:8-oxo-dGDP phosphatase activity"/>
    <property type="evidence" value="ECO:0007669"/>
    <property type="project" value="TreeGrafter"/>
</dbReference>
<evidence type="ECO:0000256" key="13">
    <source>
        <dbReference type="ARBA" id="ARBA00040794"/>
    </source>
</evidence>
<dbReference type="GO" id="GO:0046872">
    <property type="term" value="F:metal ion binding"/>
    <property type="evidence" value="ECO:0007669"/>
    <property type="project" value="UniProtKB-KW"/>
</dbReference>
<dbReference type="GO" id="GO:0008413">
    <property type="term" value="F:8-oxo-7,8-dihydroguanosine triphosphate pyrophosphatase activity"/>
    <property type="evidence" value="ECO:0007669"/>
    <property type="project" value="TreeGrafter"/>
</dbReference>
<evidence type="ECO:0000256" key="2">
    <source>
        <dbReference type="ARBA" id="ARBA00005582"/>
    </source>
</evidence>
<comment type="catalytic activity">
    <reaction evidence="10">
        <text>8-oxo-dGTP + H2O = 8-oxo-dGMP + diphosphate + H(+)</text>
        <dbReference type="Rhea" id="RHEA:31575"/>
        <dbReference type="ChEBI" id="CHEBI:15377"/>
        <dbReference type="ChEBI" id="CHEBI:15378"/>
        <dbReference type="ChEBI" id="CHEBI:33019"/>
        <dbReference type="ChEBI" id="CHEBI:63224"/>
        <dbReference type="ChEBI" id="CHEBI:77896"/>
        <dbReference type="EC" id="3.6.1.55"/>
    </reaction>
</comment>
<keyword evidence="6" id="KW-0227">DNA damage</keyword>
<keyword evidence="3" id="KW-0515">Mutator protein</keyword>
<keyword evidence="9" id="KW-0234">DNA repair</keyword>
<keyword evidence="5" id="KW-0479">Metal-binding</keyword>
<comment type="cofactor">
    <cofactor evidence="1">
        <name>Mg(2+)</name>
        <dbReference type="ChEBI" id="CHEBI:18420"/>
    </cofactor>
</comment>
<keyword evidence="8" id="KW-0460">Magnesium</keyword>
<comment type="catalytic activity">
    <reaction evidence="11">
        <text>8-oxo-GTP + H2O = 8-oxo-GMP + diphosphate + H(+)</text>
        <dbReference type="Rhea" id="RHEA:67616"/>
        <dbReference type="ChEBI" id="CHEBI:15377"/>
        <dbReference type="ChEBI" id="CHEBI:15378"/>
        <dbReference type="ChEBI" id="CHEBI:33019"/>
        <dbReference type="ChEBI" id="CHEBI:143553"/>
        <dbReference type="ChEBI" id="CHEBI:145694"/>
    </reaction>
</comment>